<reference evidence="1" key="1">
    <citation type="submission" date="2020-04" db="EMBL/GenBank/DDBJ databases">
        <authorList>
            <person name="Zhang T."/>
        </authorList>
    </citation>
    <scope>NUCLEOTIDE SEQUENCE</scope>
    <source>
        <strain evidence="1">HKST-UBA01</strain>
    </source>
</reference>
<dbReference type="EMBL" id="JAGQHR010000076">
    <property type="protein sequence ID" value="MCA9726855.1"/>
    <property type="molecule type" value="Genomic_DNA"/>
</dbReference>
<dbReference type="InterPro" id="IPR011990">
    <property type="entry name" value="TPR-like_helical_dom_sf"/>
</dbReference>
<evidence type="ECO:0000313" key="2">
    <source>
        <dbReference type="Proteomes" id="UP000697710"/>
    </source>
</evidence>
<evidence type="ECO:0000313" key="1">
    <source>
        <dbReference type="EMBL" id="MCA9726855.1"/>
    </source>
</evidence>
<sequence length="550" mass="61195">MNRFFLDFVTTLTVVLLAGCAVRPNGGPDLGKAPLLEGLGEHHYAVTTTKPLAQRLFDQGMILAYSFNHQEAARSFRNAAKVDPDCAMAHWGVALVLGPNINAPMDDESVPEAYAEAQRALQLADRVTPRERALIEALAERYPAEPVEDRRTFDEAYAAAMQKAARAFSDDADIAALCAESMMDLSPWDYWTKDLEPYPATKEFLALLDAALAIDPGNPLANHLYIHAVEYGRPELGVASARRLEAMIPGAGHMVHMPSHIYIRVGDYHEGVLANQRAVQSDDTYVTQCRQQGIYPLAYVPHNMHFLWACATLEGNKALAISAAEELAEQTNEEMMLVPGLETLQHYWVTPLFAYVRFGEWQRILDIPAPPDYLPYPNGVWHYARGMAFARTGKFQEAEQELARVDEIAASPLMARLKIWEINSFASVLQVGAQTLRGELAMARGDVDAAVEGLREAVALQDQLAYDEPPSFHYPVRQSLGVALLAAARPAEAETVYRKDLEEYPENGWSLYGLEASLREQGRDQDAAATHERFETAWTWSDITLESSRF</sequence>
<evidence type="ECO:0008006" key="3">
    <source>
        <dbReference type="Google" id="ProtNLM"/>
    </source>
</evidence>
<dbReference type="Proteomes" id="UP000697710">
    <property type="component" value="Unassembled WGS sequence"/>
</dbReference>
<reference evidence="1" key="2">
    <citation type="journal article" date="2021" name="Microbiome">
        <title>Successional dynamics and alternative stable states in a saline activated sludge microbial community over 9 years.</title>
        <authorList>
            <person name="Wang Y."/>
            <person name="Ye J."/>
            <person name="Ju F."/>
            <person name="Liu L."/>
            <person name="Boyd J.A."/>
            <person name="Deng Y."/>
            <person name="Parks D.H."/>
            <person name="Jiang X."/>
            <person name="Yin X."/>
            <person name="Woodcroft B.J."/>
            <person name="Tyson G.W."/>
            <person name="Hugenholtz P."/>
            <person name="Polz M.F."/>
            <person name="Zhang T."/>
        </authorList>
    </citation>
    <scope>NUCLEOTIDE SEQUENCE</scope>
    <source>
        <strain evidence="1">HKST-UBA01</strain>
    </source>
</reference>
<dbReference type="PANTHER" id="PTHR45588">
    <property type="entry name" value="TPR DOMAIN-CONTAINING PROTEIN"/>
    <property type="match status" value="1"/>
</dbReference>
<dbReference type="PROSITE" id="PS51257">
    <property type="entry name" value="PROKAR_LIPOPROTEIN"/>
    <property type="match status" value="1"/>
</dbReference>
<name>A0A956LW84_UNCEI</name>
<dbReference type="SMART" id="SM00028">
    <property type="entry name" value="TPR"/>
    <property type="match status" value="4"/>
</dbReference>
<dbReference type="InterPro" id="IPR019734">
    <property type="entry name" value="TPR_rpt"/>
</dbReference>
<dbReference type="Gene3D" id="1.25.40.10">
    <property type="entry name" value="Tetratricopeptide repeat domain"/>
    <property type="match status" value="2"/>
</dbReference>
<protein>
    <recommendedName>
        <fullName evidence="3">Tetratricopeptide repeat protein</fullName>
    </recommendedName>
</protein>
<dbReference type="PANTHER" id="PTHR45588:SF1">
    <property type="entry name" value="WW DOMAIN-CONTAINING PROTEIN"/>
    <property type="match status" value="1"/>
</dbReference>
<dbReference type="SUPFAM" id="SSF48452">
    <property type="entry name" value="TPR-like"/>
    <property type="match status" value="2"/>
</dbReference>
<gene>
    <name evidence="1" type="ORF">KC729_04170</name>
</gene>
<proteinExistence type="predicted"/>
<organism evidence="1 2">
    <name type="scientific">Eiseniibacteriota bacterium</name>
    <dbReference type="NCBI Taxonomy" id="2212470"/>
    <lineage>
        <taxon>Bacteria</taxon>
        <taxon>Candidatus Eiseniibacteriota</taxon>
    </lineage>
</organism>
<comment type="caution">
    <text evidence="1">The sequence shown here is derived from an EMBL/GenBank/DDBJ whole genome shotgun (WGS) entry which is preliminary data.</text>
</comment>
<dbReference type="AlphaFoldDB" id="A0A956LW84"/>
<accession>A0A956LW84</accession>